<dbReference type="Proteomes" id="UP000007305">
    <property type="component" value="Chromosome 9"/>
</dbReference>
<evidence type="ECO:0000313" key="7">
    <source>
        <dbReference type="Proteomes" id="UP000007305"/>
    </source>
</evidence>
<evidence type="ECO:0000256" key="4">
    <source>
        <dbReference type="SAM" id="MobiDB-lite"/>
    </source>
</evidence>
<evidence type="ECO:0000259" key="5">
    <source>
        <dbReference type="Pfam" id="PF14226"/>
    </source>
</evidence>
<evidence type="ECO:0000256" key="1">
    <source>
        <dbReference type="ARBA" id="ARBA00022723"/>
    </source>
</evidence>
<dbReference type="EnsemblPlants" id="Zm00001eb375120_T003">
    <property type="protein sequence ID" value="Zm00001eb375120_P003"/>
    <property type="gene ID" value="Zm00001eb375120"/>
</dbReference>
<feature type="domain" description="Non-haem dioxygenase N-terminal" evidence="5">
    <location>
        <begin position="49"/>
        <end position="162"/>
    </location>
</feature>
<feature type="compositionally biased region" description="Basic residues" evidence="4">
    <location>
        <begin position="227"/>
        <end position="243"/>
    </location>
</feature>
<dbReference type="InterPro" id="IPR027443">
    <property type="entry name" value="IPNS-like_sf"/>
</dbReference>
<keyword evidence="2" id="KW-0560">Oxidoreductase</keyword>
<dbReference type="AlphaFoldDB" id="A0A804UIR5"/>
<sequence length="279" mass="31357">MESAGGEARPVLPPPPPPVQELAGAANDVPARYVARAGNEPKVTVTAPVPVIDLARLCQPGGGADEASKLRLALESWGLFLVTNHGIEATLMDAMMDASREFFRQPLQEKQKHSNMIDGKHFQLQGYGNDRVASEDQVLDWCDRLYLLVEPQEDRSLDLWPACLRDVLHDFTTECTRVKDCLLREMAKALDELGDDDDYFIDQFGDRADTHARRQRRRASGFPGRSLVRRAHQTSHPARQSRRPNRDNKQWDLQEPSAPGCNKRGEREAISGSVLFYRS</sequence>
<reference evidence="7" key="1">
    <citation type="journal article" date="2009" name="Science">
        <title>The B73 maize genome: complexity, diversity, and dynamics.</title>
        <authorList>
            <person name="Schnable P.S."/>
            <person name="Ware D."/>
            <person name="Fulton R.S."/>
            <person name="Stein J.C."/>
            <person name="Wei F."/>
            <person name="Pasternak S."/>
            <person name="Liang C."/>
            <person name="Zhang J."/>
            <person name="Fulton L."/>
            <person name="Graves T.A."/>
            <person name="Minx P."/>
            <person name="Reily A.D."/>
            <person name="Courtney L."/>
            <person name="Kruchowski S.S."/>
            <person name="Tomlinson C."/>
            <person name="Strong C."/>
            <person name="Delehaunty K."/>
            <person name="Fronick C."/>
            <person name="Courtney B."/>
            <person name="Rock S.M."/>
            <person name="Belter E."/>
            <person name="Du F."/>
            <person name="Kim K."/>
            <person name="Abbott R.M."/>
            <person name="Cotton M."/>
            <person name="Levy A."/>
            <person name="Marchetto P."/>
            <person name="Ochoa K."/>
            <person name="Jackson S.M."/>
            <person name="Gillam B."/>
            <person name="Chen W."/>
            <person name="Yan L."/>
            <person name="Higginbotham J."/>
            <person name="Cardenas M."/>
            <person name="Waligorski J."/>
            <person name="Applebaum E."/>
            <person name="Phelps L."/>
            <person name="Falcone J."/>
            <person name="Kanchi K."/>
            <person name="Thane T."/>
            <person name="Scimone A."/>
            <person name="Thane N."/>
            <person name="Henke J."/>
            <person name="Wang T."/>
            <person name="Ruppert J."/>
            <person name="Shah N."/>
            <person name="Rotter K."/>
            <person name="Hodges J."/>
            <person name="Ingenthron E."/>
            <person name="Cordes M."/>
            <person name="Kohlberg S."/>
            <person name="Sgro J."/>
            <person name="Delgado B."/>
            <person name="Mead K."/>
            <person name="Chinwalla A."/>
            <person name="Leonard S."/>
            <person name="Crouse K."/>
            <person name="Collura K."/>
            <person name="Kudrna D."/>
            <person name="Currie J."/>
            <person name="He R."/>
            <person name="Angelova A."/>
            <person name="Rajasekar S."/>
            <person name="Mueller T."/>
            <person name="Lomeli R."/>
            <person name="Scara G."/>
            <person name="Ko A."/>
            <person name="Delaney K."/>
            <person name="Wissotski M."/>
            <person name="Lopez G."/>
            <person name="Campos D."/>
            <person name="Braidotti M."/>
            <person name="Ashley E."/>
            <person name="Golser W."/>
            <person name="Kim H."/>
            <person name="Lee S."/>
            <person name="Lin J."/>
            <person name="Dujmic Z."/>
            <person name="Kim W."/>
            <person name="Talag J."/>
            <person name="Zuccolo A."/>
            <person name="Fan C."/>
            <person name="Sebastian A."/>
            <person name="Kramer M."/>
            <person name="Spiegel L."/>
            <person name="Nascimento L."/>
            <person name="Zutavern T."/>
            <person name="Miller B."/>
            <person name="Ambroise C."/>
            <person name="Muller S."/>
            <person name="Spooner W."/>
            <person name="Narechania A."/>
            <person name="Ren L."/>
            <person name="Wei S."/>
            <person name="Kumari S."/>
            <person name="Faga B."/>
            <person name="Levy M.J."/>
            <person name="McMahan L."/>
            <person name="Van Buren P."/>
            <person name="Vaughn M.W."/>
            <person name="Ying K."/>
            <person name="Yeh C.-T."/>
            <person name="Emrich S.J."/>
            <person name="Jia Y."/>
            <person name="Kalyanaraman A."/>
            <person name="Hsia A.-P."/>
            <person name="Barbazuk W.B."/>
            <person name="Baucom R.S."/>
            <person name="Brutnell T.P."/>
            <person name="Carpita N.C."/>
            <person name="Chaparro C."/>
            <person name="Chia J.-M."/>
            <person name="Deragon J.-M."/>
            <person name="Estill J.C."/>
            <person name="Fu Y."/>
            <person name="Jeddeloh J.A."/>
            <person name="Han Y."/>
            <person name="Lee H."/>
            <person name="Li P."/>
            <person name="Lisch D.R."/>
            <person name="Liu S."/>
            <person name="Liu Z."/>
            <person name="Nagel D.H."/>
            <person name="McCann M.C."/>
            <person name="SanMiguel P."/>
            <person name="Myers A.M."/>
            <person name="Nettleton D."/>
            <person name="Nguyen J."/>
            <person name="Penning B.W."/>
            <person name="Ponnala L."/>
            <person name="Schneider K.L."/>
            <person name="Schwartz D.C."/>
            <person name="Sharma A."/>
            <person name="Soderlund C."/>
            <person name="Springer N.M."/>
            <person name="Sun Q."/>
            <person name="Wang H."/>
            <person name="Waterman M."/>
            <person name="Westerman R."/>
            <person name="Wolfgruber T.K."/>
            <person name="Yang L."/>
            <person name="Yu Y."/>
            <person name="Zhang L."/>
            <person name="Zhou S."/>
            <person name="Zhu Q."/>
            <person name="Bennetzen J.L."/>
            <person name="Dawe R.K."/>
            <person name="Jiang J."/>
            <person name="Jiang N."/>
            <person name="Presting G.G."/>
            <person name="Wessler S.R."/>
            <person name="Aluru S."/>
            <person name="Martienssen R.A."/>
            <person name="Clifton S.W."/>
            <person name="McCombie W.R."/>
            <person name="Wing R.A."/>
            <person name="Wilson R.K."/>
        </authorList>
    </citation>
    <scope>NUCLEOTIDE SEQUENCE [LARGE SCALE GENOMIC DNA]</scope>
    <source>
        <strain evidence="7">cv. B73</strain>
    </source>
</reference>
<dbReference type="GO" id="GO:0046872">
    <property type="term" value="F:metal ion binding"/>
    <property type="evidence" value="ECO:0007669"/>
    <property type="project" value="UniProtKB-KW"/>
</dbReference>
<accession>A0A804UIR5</accession>
<dbReference type="Gene3D" id="2.60.120.330">
    <property type="entry name" value="B-lactam Antibiotic, Isopenicillin N Synthase, Chain"/>
    <property type="match status" value="1"/>
</dbReference>
<dbReference type="Pfam" id="PF14226">
    <property type="entry name" value="DIOX_N"/>
    <property type="match status" value="1"/>
</dbReference>
<evidence type="ECO:0000313" key="6">
    <source>
        <dbReference type="EnsemblPlants" id="Zm00001eb375120_P003"/>
    </source>
</evidence>
<reference evidence="6" key="3">
    <citation type="submission" date="2021-05" db="UniProtKB">
        <authorList>
            <consortium name="EnsemblPlants"/>
        </authorList>
    </citation>
    <scope>IDENTIFICATION</scope>
    <source>
        <strain evidence="6">cv. B73</strain>
    </source>
</reference>
<proteinExistence type="evidence at protein level"/>
<dbReference type="PANTHER" id="PTHR47991">
    <property type="entry name" value="OXOGLUTARATE/IRON-DEPENDENT DIOXYGENASE"/>
    <property type="match status" value="1"/>
</dbReference>
<feature type="region of interest" description="Disordered" evidence="4">
    <location>
        <begin position="1"/>
        <end position="20"/>
    </location>
</feature>
<evidence type="ECO:0000256" key="3">
    <source>
        <dbReference type="ARBA" id="ARBA00023004"/>
    </source>
</evidence>
<dbReference type="Gramene" id="Zm00001eb375120_T003">
    <property type="protein sequence ID" value="Zm00001eb375120_P003"/>
    <property type="gene ID" value="Zm00001eb375120"/>
</dbReference>
<gene>
    <name evidence="6" type="primary">LOC100281145</name>
</gene>
<name>A0A804UIR5_MAIZE</name>
<dbReference type="SUPFAM" id="SSF51197">
    <property type="entry name" value="Clavaminate synthase-like"/>
    <property type="match status" value="1"/>
</dbReference>
<dbReference type="GO" id="GO:0016491">
    <property type="term" value="F:oxidoreductase activity"/>
    <property type="evidence" value="ECO:0007669"/>
    <property type="project" value="UniProtKB-KW"/>
</dbReference>
<dbReference type="InterPro" id="IPR026992">
    <property type="entry name" value="DIOX_N"/>
</dbReference>
<protein>
    <recommendedName>
        <fullName evidence="5">Non-haem dioxygenase N-terminal domain-containing protein</fullName>
    </recommendedName>
</protein>
<dbReference type="OrthoDB" id="288590at2759"/>
<keyword evidence="3" id="KW-0408">Iron</keyword>
<keyword evidence="8" id="KW-1267">Proteomics identification</keyword>
<evidence type="ECO:0007829" key="8">
    <source>
        <dbReference type="PeptideAtlas" id="A0A804UIR5"/>
    </source>
</evidence>
<keyword evidence="7" id="KW-1185">Reference proteome</keyword>
<organism evidence="6 7">
    <name type="scientific">Zea mays</name>
    <name type="common">Maize</name>
    <dbReference type="NCBI Taxonomy" id="4577"/>
    <lineage>
        <taxon>Eukaryota</taxon>
        <taxon>Viridiplantae</taxon>
        <taxon>Streptophyta</taxon>
        <taxon>Embryophyta</taxon>
        <taxon>Tracheophyta</taxon>
        <taxon>Spermatophyta</taxon>
        <taxon>Magnoliopsida</taxon>
        <taxon>Liliopsida</taxon>
        <taxon>Poales</taxon>
        <taxon>Poaceae</taxon>
        <taxon>PACMAD clade</taxon>
        <taxon>Panicoideae</taxon>
        <taxon>Andropogonodae</taxon>
        <taxon>Andropogoneae</taxon>
        <taxon>Tripsacinae</taxon>
        <taxon>Zea</taxon>
    </lineage>
</organism>
<evidence type="ECO:0000256" key="2">
    <source>
        <dbReference type="ARBA" id="ARBA00023002"/>
    </source>
</evidence>
<feature type="region of interest" description="Disordered" evidence="4">
    <location>
        <begin position="211"/>
        <end position="265"/>
    </location>
</feature>
<dbReference type="InterPro" id="IPR050295">
    <property type="entry name" value="Plant_2OG-oxidoreductases"/>
</dbReference>
<keyword evidence="1" id="KW-0479">Metal-binding</keyword>
<reference evidence="6" key="2">
    <citation type="submission" date="2019-07" db="EMBL/GenBank/DDBJ databases">
        <authorList>
            <person name="Seetharam A."/>
            <person name="Woodhouse M."/>
            <person name="Cannon E."/>
        </authorList>
    </citation>
    <scope>NUCLEOTIDE SEQUENCE [LARGE SCALE GENOMIC DNA]</scope>
    <source>
        <strain evidence="6">cv. B73</strain>
    </source>
</reference>